<protein>
    <recommendedName>
        <fullName evidence="2">Chorein N-terminal domain-containing protein</fullName>
    </recommendedName>
</protein>
<dbReference type="InterPro" id="IPR039782">
    <property type="entry name" value="VPS13B"/>
</dbReference>
<feature type="domain" description="Chorein N-terminal" evidence="2">
    <location>
        <begin position="2"/>
        <end position="181"/>
    </location>
</feature>
<keyword evidence="1" id="KW-0813">Transport</keyword>
<evidence type="ECO:0000256" key="1">
    <source>
        <dbReference type="ARBA" id="ARBA00022448"/>
    </source>
</evidence>
<sequence length="452" mass="50742">MRLDVLESEFSLPFSLDSGHIHELRINIPWMALGSESVKVTISTIELSVSLSKDEEDFKDEDEKFNQSFLSSETASFRQKPKITQTGEDLTPGYLESLLLKIGNNIDVEIQNLILKYVENDIVLSVNIKSVHLFPCEDENWTHGWAEISEHDPVVRRLCEIEDLTVCLDKRSSSGQISSYEEPVIYRCGITVRLLASYSSPFQRAPDRLTISTKINKLAVSLSEQQLPMLVRISELGMALYYGKMKKQGTDDPAPGTNVDFSVPEESIGEDSGWVSWAWNSFVGEEEDNFGVKGEGLSGKSDPVVIKAEVYMELVTARISTKTRELLSVTVTGIGIESIIKGEAWFSSIVGVTEISCSFKEDSGELAEIIHLGTALKDKTGLNYTTGSLWDFRAPENNNSRSEIALKMSEHDEIWTEDYCSKRFGAFFTDYKFKMEPDLGLQTGKRSKIRKF</sequence>
<accession>E4XRT3</accession>
<dbReference type="EMBL" id="FN653124">
    <property type="protein sequence ID" value="CBY12481.1"/>
    <property type="molecule type" value="Genomic_DNA"/>
</dbReference>
<keyword evidence="4" id="KW-1185">Reference proteome</keyword>
<evidence type="ECO:0000313" key="4">
    <source>
        <dbReference type="Proteomes" id="UP000001307"/>
    </source>
</evidence>
<dbReference type="Proteomes" id="UP000001307">
    <property type="component" value="Unassembled WGS sequence"/>
</dbReference>
<proteinExistence type="predicted"/>
<dbReference type="Pfam" id="PF12624">
    <property type="entry name" value="VPS13_N"/>
    <property type="match status" value="1"/>
</dbReference>
<dbReference type="OrthoDB" id="445152at2759"/>
<reference evidence="3" key="1">
    <citation type="journal article" date="2010" name="Science">
        <title>Plasticity of animal genome architecture unmasked by rapid evolution of a pelagic tunicate.</title>
        <authorList>
            <person name="Denoeud F."/>
            <person name="Henriet S."/>
            <person name="Mungpakdee S."/>
            <person name="Aury J.M."/>
            <person name="Da Silva C."/>
            <person name="Brinkmann H."/>
            <person name="Mikhaleva J."/>
            <person name="Olsen L.C."/>
            <person name="Jubin C."/>
            <person name="Canestro C."/>
            <person name="Bouquet J.M."/>
            <person name="Danks G."/>
            <person name="Poulain J."/>
            <person name="Campsteijn C."/>
            <person name="Adamski M."/>
            <person name="Cross I."/>
            <person name="Yadetie F."/>
            <person name="Muffato M."/>
            <person name="Louis A."/>
            <person name="Butcher S."/>
            <person name="Tsagkogeorga G."/>
            <person name="Konrad A."/>
            <person name="Singh S."/>
            <person name="Jensen M.F."/>
            <person name="Cong E.H."/>
            <person name="Eikeseth-Otteraa H."/>
            <person name="Noel B."/>
            <person name="Anthouard V."/>
            <person name="Porcel B.M."/>
            <person name="Kachouri-Lafond R."/>
            <person name="Nishino A."/>
            <person name="Ugolini M."/>
            <person name="Chourrout P."/>
            <person name="Nishida H."/>
            <person name="Aasland R."/>
            <person name="Huzurbazar S."/>
            <person name="Westhof E."/>
            <person name="Delsuc F."/>
            <person name="Lehrach H."/>
            <person name="Reinhardt R."/>
            <person name="Weissenbach J."/>
            <person name="Roy S.W."/>
            <person name="Artiguenave F."/>
            <person name="Postlethwait J.H."/>
            <person name="Manak J.R."/>
            <person name="Thompson E.M."/>
            <person name="Jaillon O."/>
            <person name="Du Pasquier L."/>
            <person name="Boudinot P."/>
            <person name="Liberles D.A."/>
            <person name="Volff J.N."/>
            <person name="Philippe H."/>
            <person name="Lenhard B."/>
            <person name="Roest Crollius H."/>
            <person name="Wincker P."/>
            <person name="Chourrout D."/>
        </authorList>
    </citation>
    <scope>NUCLEOTIDE SEQUENCE [LARGE SCALE GENOMIC DNA]</scope>
</reference>
<dbReference type="AlphaFoldDB" id="E4XRT3"/>
<dbReference type="PANTHER" id="PTHR12517:SF0">
    <property type="entry name" value="INTERMEMBRANE LIPID TRANSFER PROTEIN VPS13B"/>
    <property type="match status" value="1"/>
</dbReference>
<name>E4XRT3_OIKDI</name>
<gene>
    <name evidence="3" type="ORF">GSOID_T00001875001</name>
</gene>
<dbReference type="InParanoid" id="E4XRT3"/>
<evidence type="ECO:0000259" key="2">
    <source>
        <dbReference type="Pfam" id="PF12624"/>
    </source>
</evidence>
<organism evidence="3">
    <name type="scientific">Oikopleura dioica</name>
    <name type="common">Tunicate</name>
    <dbReference type="NCBI Taxonomy" id="34765"/>
    <lineage>
        <taxon>Eukaryota</taxon>
        <taxon>Metazoa</taxon>
        <taxon>Chordata</taxon>
        <taxon>Tunicata</taxon>
        <taxon>Appendicularia</taxon>
        <taxon>Copelata</taxon>
        <taxon>Oikopleuridae</taxon>
        <taxon>Oikopleura</taxon>
    </lineage>
</organism>
<dbReference type="InterPro" id="IPR026854">
    <property type="entry name" value="VPS13_N"/>
</dbReference>
<dbReference type="PANTHER" id="PTHR12517">
    <property type="entry name" value="VACUOLAR PROTEIN SORTING-ASSOCIATED PROTEIN 13B"/>
    <property type="match status" value="1"/>
</dbReference>
<evidence type="ECO:0000313" key="3">
    <source>
        <dbReference type="EMBL" id="CBY12481.1"/>
    </source>
</evidence>